<protein>
    <submittedName>
        <fullName evidence="2">Uncharacterized protein</fullName>
    </submittedName>
</protein>
<feature type="compositionally biased region" description="Polar residues" evidence="1">
    <location>
        <begin position="80"/>
        <end position="90"/>
    </location>
</feature>
<sequence>MKMLGSHQAYLRKKKMKKADQTNKRHKKNPKKVRPEDDAPSQKQEETTTHSVRKPKVNKPGGRERRVAVPGKVERATPRGGQNSQPNQLDRPNKRKFEHPAEKQNGEFGKKNKKNKNSGAREVVDKLDKLIEQYTTKFTRIGTLPTVKRKIPKVLENGTNLSGATTSRLSMES</sequence>
<evidence type="ECO:0000256" key="1">
    <source>
        <dbReference type="SAM" id="MobiDB-lite"/>
    </source>
</evidence>
<feature type="region of interest" description="Disordered" evidence="1">
    <location>
        <begin position="1"/>
        <end position="121"/>
    </location>
</feature>
<proteinExistence type="predicted"/>
<evidence type="ECO:0000313" key="2">
    <source>
        <dbReference type="EnsemblPlants" id="Kaladp0024s0969.1.v1.1.CDS.1"/>
    </source>
</evidence>
<feature type="compositionally biased region" description="Basic and acidic residues" evidence="1">
    <location>
        <begin position="98"/>
        <end position="110"/>
    </location>
</feature>
<evidence type="ECO:0000313" key="3">
    <source>
        <dbReference type="Proteomes" id="UP000594263"/>
    </source>
</evidence>
<dbReference type="Gramene" id="Kaladp0024s0969.1.v1.1">
    <property type="protein sequence ID" value="Kaladp0024s0969.1.v1.1.CDS.1"/>
    <property type="gene ID" value="Kaladp0024s0969.v1.1"/>
</dbReference>
<accession>A0A7N0T998</accession>
<dbReference type="AlphaFoldDB" id="A0A7N0T998"/>
<organism evidence="2 3">
    <name type="scientific">Kalanchoe fedtschenkoi</name>
    <name type="common">Lavender scallops</name>
    <name type="synonym">South American air plant</name>
    <dbReference type="NCBI Taxonomy" id="63787"/>
    <lineage>
        <taxon>Eukaryota</taxon>
        <taxon>Viridiplantae</taxon>
        <taxon>Streptophyta</taxon>
        <taxon>Embryophyta</taxon>
        <taxon>Tracheophyta</taxon>
        <taxon>Spermatophyta</taxon>
        <taxon>Magnoliopsida</taxon>
        <taxon>eudicotyledons</taxon>
        <taxon>Gunneridae</taxon>
        <taxon>Pentapetalae</taxon>
        <taxon>Saxifragales</taxon>
        <taxon>Crassulaceae</taxon>
        <taxon>Kalanchoe</taxon>
    </lineage>
</organism>
<name>A0A7N0T998_KALFE</name>
<dbReference type="Proteomes" id="UP000594263">
    <property type="component" value="Unplaced"/>
</dbReference>
<reference evidence="2" key="1">
    <citation type="submission" date="2021-01" db="UniProtKB">
        <authorList>
            <consortium name="EnsemblPlants"/>
        </authorList>
    </citation>
    <scope>IDENTIFICATION</scope>
</reference>
<dbReference type="EnsemblPlants" id="Kaladp0024s0969.1.v1.1">
    <property type="protein sequence ID" value="Kaladp0024s0969.1.v1.1.CDS.1"/>
    <property type="gene ID" value="Kaladp0024s0969.v1.1"/>
</dbReference>
<keyword evidence="3" id="KW-1185">Reference proteome</keyword>
<feature type="compositionally biased region" description="Basic and acidic residues" evidence="1">
    <location>
        <begin position="61"/>
        <end position="77"/>
    </location>
</feature>